<proteinExistence type="predicted"/>
<keyword evidence="2" id="KW-0675">Receptor</keyword>
<organism evidence="2 3">
    <name type="scientific">Platysternon megacephalum</name>
    <name type="common">big-headed turtle</name>
    <dbReference type="NCBI Taxonomy" id="55544"/>
    <lineage>
        <taxon>Eukaryota</taxon>
        <taxon>Metazoa</taxon>
        <taxon>Chordata</taxon>
        <taxon>Craniata</taxon>
        <taxon>Vertebrata</taxon>
        <taxon>Euteleostomi</taxon>
        <taxon>Archelosauria</taxon>
        <taxon>Testudinata</taxon>
        <taxon>Testudines</taxon>
        <taxon>Cryptodira</taxon>
        <taxon>Durocryptodira</taxon>
        <taxon>Testudinoidea</taxon>
        <taxon>Platysternidae</taxon>
        <taxon>Platysternon</taxon>
    </lineage>
</organism>
<evidence type="ECO:0000256" key="1">
    <source>
        <dbReference type="SAM" id="SignalP"/>
    </source>
</evidence>
<dbReference type="AlphaFoldDB" id="A0A4D9EZQ0"/>
<evidence type="ECO:0000313" key="3">
    <source>
        <dbReference type="Proteomes" id="UP000297703"/>
    </source>
</evidence>
<keyword evidence="3" id="KW-1185">Reference proteome</keyword>
<dbReference type="Proteomes" id="UP000297703">
    <property type="component" value="Unassembled WGS sequence"/>
</dbReference>
<evidence type="ECO:0000313" key="2">
    <source>
        <dbReference type="EMBL" id="TFK11184.1"/>
    </source>
</evidence>
<comment type="caution">
    <text evidence="2">The sequence shown here is derived from an EMBL/GenBank/DDBJ whole genome shotgun (WGS) entry which is preliminary data.</text>
</comment>
<dbReference type="EMBL" id="QXTE01000035">
    <property type="protein sequence ID" value="TFK11184.1"/>
    <property type="molecule type" value="Genomic_DNA"/>
</dbReference>
<name>A0A4D9EZQ0_9SAUR</name>
<protein>
    <submittedName>
        <fullName evidence="2">Vomeronasal type-2 receptor 1</fullName>
    </submittedName>
</protein>
<keyword evidence="1" id="KW-0732">Signal</keyword>
<feature type="chain" id="PRO_5020031318" evidence="1">
    <location>
        <begin position="25"/>
        <end position="91"/>
    </location>
</feature>
<reference evidence="2 3" key="2">
    <citation type="submission" date="2019-04" db="EMBL/GenBank/DDBJ databases">
        <title>The genome sequence of big-headed turtle.</title>
        <authorList>
            <person name="Gong S."/>
        </authorList>
    </citation>
    <scope>NUCLEOTIDE SEQUENCE [LARGE SCALE GENOMIC DNA]</scope>
    <source>
        <strain evidence="2">DO16091913</strain>
        <tissue evidence="2">Muscle</tissue>
    </source>
</reference>
<reference evidence="2 3" key="1">
    <citation type="submission" date="2019-04" db="EMBL/GenBank/DDBJ databases">
        <title>Draft genome of the big-headed turtle Platysternon megacephalum.</title>
        <authorList>
            <person name="Gong S."/>
        </authorList>
    </citation>
    <scope>NUCLEOTIDE SEQUENCE [LARGE SCALE GENOMIC DNA]</scope>
    <source>
        <strain evidence="2">DO16091913</strain>
        <tissue evidence="2">Muscle</tissue>
    </source>
</reference>
<dbReference type="STRING" id="55544.A0A4D9EZQ0"/>
<gene>
    <name evidence="2" type="ORF">DR999_PMT05584</name>
</gene>
<sequence length="91" mass="10385">MANMKLYLLLGLFAFFLRMLVIQGAEGICRLLGKFDLHGYVESENHMLIIGGMFPIHFRTIPEKEPTTSEPVSPKCEGLVRKAERKFKQSD</sequence>
<accession>A0A4D9EZQ0</accession>
<feature type="signal peptide" evidence="1">
    <location>
        <begin position="1"/>
        <end position="24"/>
    </location>
</feature>